<evidence type="ECO:0000259" key="1">
    <source>
        <dbReference type="Pfam" id="PF02713"/>
    </source>
</evidence>
<evidence type="ECO:0000313" key="3">
    <source>
        <dbReference type="Proteomes" id="UP001443914"/>
    </source>
</evidence>
<gene>
    <name evidence="2" type="ORF">RND81_07G194400</name>
</gene>
<name>A0AAW1JSX3_SAPOF</name>
<dbReference type="InterPro" id="IPR023393">
    <property type="entry name" value="START-like_dom_sf"/>
</dbReference>
<organism evidence="2 3">
    <name type="scientific">Saponaria officinalis</name>
    <name type="common">Common soapwort</name>
    <name type="synonym">Lychnis saponaria</name>
    <dbReference type="NCBI Taxonomy" id="3572"/>
    <lineage>
        <taxon>Eukaryota</taxon>
        <taxon>Viridiplantae</taxon>
        <taxon>Streptophyta</taxon>
        <taxon>Embryophyta</taxon>
        <taxon>Tracheophyta</taxon>
        <taxon>Spermatophyta</taxon>
        <taxon>Magnoliopsida</taxon>
        <taxon>eudicotyledons</taxon>
        <taxon>Gunneridae</taxon>
        <taxon>Pentapetalae</taxon>
        <taxon>Caryophyllales</taxon>
        <taxon>Caryophyllaceae</taxon>
        <taxon>Caryophylleae</taxon>
        <taxon>Saponaria</taxon>
    </lineage>
</organism>
<comment type="caution">
    <text evidence="2">The sequence shown here is derived from an EMBL/GenBank/DDBJ whole genome shotgun (WGS) entry which is preliminary data.</text>
</comment>
<protein>
    <recommendedName>
        <fullName evidence="1">DUF220 domain-containing protein</fullName>
    </recommendedName>
</protein>
<dbReference type="Pfam" id="PF02713">
    <property type="entry name" value="DUF220"/>
    <property type="match status" value="1"/>
</dbReference>
<proteinExistence type="predicted"/>
<accession>A0AAW1JSX3</accession>
<dbReference type="PANTHER" id="PTHR31385:SF1">
    <property type="entry name" value="PUTATIVE (DUF220)-RELATED"/>
    <property type="match status" value="1"/>
</dbReference>
<dbReference type="InterPro" id="IPR003863">
    <property type="entry name" value="DUF220"/>
</dbReference>
<dbReference type="Gene3D" id="3.30.530.20">
    <property type="match status" value="1"/>
</dbReference>
<dbReference type="Proteomes" id="UP001443914">
    <property type="component" value="Unassembled WGS sequence"/>
</dbReference>
<evidence type="ECO:0000313" key="2">
    <source>
        <dbReference type="EMBL" id="KAK9707389.1"/>
    </source>
</evidence>
<dbReference type="SUPFAM" id="SSF55961">
    <property type="entry name" value="Bet v1-like"/>
    <property type="match status" value="1"/>
</dbReference>
<keyword evidence="3" id="KW-1185">Reference proteome</keyword>
<feature type="domain" description="DUF220" evidence="1">
    <location>
        <begin position="172"/>
        <end position="243"/>
    </location>
</feature>
<dbReference type="AlphaFoldDB" id="A0AAW1JSX3"/>
<dbReference type="PANTHER" id="PTHR31385">
    <property type="entry name" value="PUTATIVE (DUF220)-RELATED"/>
    <property type="match status" value="1"/>
</dbReference>
<reference evidence="2" key="1">
    <citation type="submission" date="2024-03" db="EMBL/GenBank/DDBJ databases">
        <title>WGS assembly of Saponaria officinalis var. Norfolk2.</title>
        <authorList>
            <person name="Jenkins J."/>
            <person name="Shu S."/>
            <person name="Grimwood J."/>
            <person name="Barry K."/>
            <person name="Goodstein D."/>
            <person name="Schmutz J."/>
            <person name="Leebens-Mack J."/>
            <person name="Osbourn A."/>
        </authorList>
    </citation>
    <scope>NUCLEOTIDE SEQUENCE [LARGE SCALE GENOMIC DNA]</scope>
    <source>
        <strain evidence="2">JIC</strain>
    </source>
</reference>
<sequence length="334" mass="38624">MVEAKVGSTGQVNEKIHKKLQPKLIDPVFSKFITQAPQRLQNFLKSHLKGIRKRVERKDFPRDGVKKERKFLGNWEADLQKQMQLWRDDPTWVDQPAEIDVTVPKGSLCNLHAKVDVGLPPDAIYNIVTDPDNKRVFKNIKEVISRKVLVDEGSRQVVELEQAAIWNFLWLSGTISVHVVVDQNREDHSMKFKQINTGFMKKFEGCWRVEPLFVDEKMCYPFRPKTISDYQACTKGRGRIGSRASLEQLLEPAIIPPPPISWYLRGITVNTTETLINYMMEEVARIKGVSEGIESAQSVKTLEEIPDSINIDQERDIKKRWALRRRKAVQHRKK</sequence>
<dbReference type="EMBL" id="JBDFQZ010000007">
    <property type="protein sequence ID" value="KAK9707389.1"/>
    <property type="molecule type" value="Genomic_DNA"/>
</dbReference>